<evidence type="ECO:0000313" key="4">
    <source>
        <dbReference type="EMBL" id="CAC5411139.1"/>
    </source>
</evidence>
<name>A0A6J8DSS9_MYTCO</name>
<evidence type="ECO:0000313" key="5">
    <source>
        <dbReference type="Proteomes" id="UP000507470"/>
    </source>
</evidence>
<feature type="region of interest" description="Disordered" evidence="2">
    <location>
        <begin position="330"/>
        <end position="366"/>
    </location>
</feature>
<evidence type="ECO:0000256" key="1">
    <source>
        <dbReference type="ARBA" id="ARBA00022737"/>
    </source>
</evidence>
<dbReference type="OrthoDB" id="5962960at2759"/>
<dbReference type="SUPFAM" id="SSF52540">
    <property type="entry name" value="P-loop containing nucleoside triphosphate hydrolases"/>
    <property type="match status" value="1"/>
</dbReference>
<reference evidence="4 5" key="1">
    <citation type="submission" date="2020-06" db="EMBL/GenBank/DDBJ databases">
        <authorList>
            <person name="Li R."/>
            <person name="Bekaert M."/>
        </authorList>
    </citation>
    <scope>NUCLEOTIDE SEQUENCE [LARGE SCALE GENOMIC DNA]</scope>
    <source>
        <strain evidence="5">wild</strain>
    </source>
</reference>
<dbReference type="Gene3D" id="3.30.70.1390">
    <property type="entry name" value="ROC domain from the Parkinson's disease-associated leucine-rich repeat kinase 2"/>
    <property type="match status" value="2"/>
</dbReference>
<dbReference type="Gene3D" id="1.10.10.10">
    <property type="entry name" value="Winged helix-like DNA-binding domain superfamily/Winged helix DNA-binding domain"/>
    <property type="match status" value="1"/>
</dbReference>
<gene>
    <name evidence="4" type="ORF">MCOR_44263</name>
</gene>
<dbReference type="Proteomes" id="UP000507470">
    <property type="component" value="Unassembled WGS sequence"/>
</dbReference>
<dbReference type="Pfam" id="PF16095">
    <property type="entry name" value="COR-A"/>
    <property type="match status" value="1"/>
</dbReference>
<dbReference type="Pfam" id="PF08477">
    <property type="entry name" value="Roc"/>
    <property type="match status" value="1"/>
</dbReference>
<dbReference type="Gene3D" id="3.40.50.300">
    <property type="entry name" value="P-loop containing nucleotide triphosphate hydrolases"/>
    <property type="match status" value="1"/>
</dbReference>
<evidence type="ECO:0000259" key="3">
    <source>
        <dbReference type="Pfam" id="PF16095"/>
    </source>
</evidence>
<evidence type="ECO:0000256" key="2">
    <source>
        <dbReference type="SAM" id="MobiDB-lite"/>
    </source>
</evidence>
<protein>
    <recommendedName>
        <fullName evidence="3">COR domain-containing protein</fullName>
    </recommendedName>
</protein>
<keyword evidence="1" id="KW-0677">Repeat</keyword>
<feature type="domain" description="COR" evidence="3">
    <location>
        <begin position="608"/>
        <end position="757"/>
    </location>
</feature>
<dbReference type="InterPro" id="IPR027417">
    <property type="entry name" value="P-loop_NTPase"/>
</dbReference>
<dbReference type="PANTHER" id="PTHR12449">
    <property type="entry name" value="DEATH DOMAIN-CONTAINING PROTEIN"/>
    <property type="match status" value="1"/>
</dbReference>
<proteinExistence type="predicted"/>
<dbReference type="InterPro" id="IPR039788">
    <property type="entry name" value="NOL4/NOL4L"/>
</dbReference>
<keyword evidence="5" id="KW-1185">Reference proteome</keyword>
<accession>A0A6J8DSS9</accession>
<dbReference type="InterPro" id="IPR036388">
    <property type="entry name" value="WH-like_DNA-bd_sf"/>
</dbReference>
<organism evidence="4 5">
    <name type="scientific">Mytilus coruscus</name>
    <name type="common">Sea mussel</name>
    <dbReference type="NCBI Taxonomy" id="42192"/>
    <lineage>
        <taxon>Eukaryota</taxon>
        <taxon>Metazoa</taxon>
        <taxon>Spiralia</taxon>
        <taxon>Lophotrochozoa</taxon>
        <taxon>Mollusca</taxon>
        <taxon>Bivalvia</taxon>
        <taxon>Autobranchia</taxon>
        <taxon>Pteriomorphia</taxon>
        <taxon>Mytilida</taxon>
        <taxon>Mytiloidea</taxon>
        <taxon>Mytilidae</taxon>
        <taxon>Mytilinae</taxon>
        <taxon>Mytilus</taxon>
    </lineage>
</organism>
<dbReference type="PANTHER" id="PTHR12449:SF18">
    <property type="entry name" value="DEATH DOMAIN-CONTAINING PROTEIN"/>
    <property type="match status" value="1"/>
</dbReference>
<dbReference type="EMBL" id="CACVKT020007831">
    <property type="protein sequence ID" value="CAC5411139.1"/>
    <property type="molecule type" value="Genomic_DNA"/>
</dbReference>
<dbReference type="AlphaFoldDB" id="A0A6J8DSS9"/>
<sequence length="949" mass="110158">MFFIVGDVEIIETAITYEFKCPAHAEWRLRAKISCLAEDKYVCLFHLPKQKYQDNCLGSKRSSIGSNLVFQPLFNIAECKAGRYQPIVFNTHGNSECILLNSKCDEEGQVVYRNGTSDHDITCRCDYTKGYAFVSKTENNCFCKPAEEDCSCFRVKCTELSPDYECILNGETLENTECQEMHPQLSYSTQSNIVQFSESFIENQLTLYADSSEISEHMIGNETEDTEKQKFIHELLLKGECGKFYFTRVVFIGKNGVGKSSLMRRLLWQNKEDVISSKSTDGIEVEKCNINIANGKWSPCDKIDDEISRLIHQEYTEKNLNVEKATAENGVGLNTGKSRGVSDHESLTSSDESIDKKTDSENSENDDVLVEIYNRRENVNSFISENKENPETVEIDSNQIQPEEVIIQNVLDEKTNQEENKSDTSNDENINQLTSKIIKSYIERRQRTHDDMSAFCLLWDFAGQKDFYATHQVFLSNSAVYLLVTDGLDFTTTEEQGMEFDESAQHVSFWFDAIHCYWSSTEKSRLDPPIIVVCTNEDKIKEPLERKERQEKFTANLGKILKNQKKKKHLRYVYFVSNTEDEDNVFEEIRNKISQQAMDMKDWGRVCPLKWLLFQQVLLKLKENGVPISTTTKLFKIAKHDDIAITTEKEFKLCLQYCHDKGTVIYFEEENLRDHVILDPKWLVDAFRCLVSDKIENNITLSDDWQNLTETGELTDKLISRLFKKEPQLKFSENKTHLLEVMKRFDIIVNLRNSDTLYMPCMIKSCTIEELAEQFFDGSQSCNRTSWLCLKFKFLPPAFYNHILAWYIKMYSVSVILERGTRTSRKAIYRHIGVFNLDESGCEQLVVCEGPNIIALQVWNSQNSKKTYEYVRKDLYQLVGTLQSRYRLKLSFTRMFKCKDGDFTIHQNNMNELLKVKYRCLEHKTDHLSDDLVKPWALSKLLQKQRVNT</sequence>
<dbReference type="InterPro" id="IPR032171">
    <property type="entry name" value="COR-A"/>
</dbReference>